<organism evidence="7 8">
    <name type="scientific">Hebeloma cylindrosporum</name>
    <dbReference type="NCBI Taxonomy" id="76867"/>
    <lineage>
        <taxon>Eukaryota</taxon>
        <taxon>Fungi</taxon>
        <taxon>Dikarya</taxon>
        <taxon>Basidiomycota</taxon>
        <taxon>Agaricomycotina</taxon>
        <taxon>Agaricomycetes</taxon>
        <taxon>Agaricomycetidae</taxon>
        <taxon>Agaricales</taxon>
        <taxon>Agaricineae</taxon>
        <taxon>Hymenogastraceae</taxon>
        <taxon>Hebeloma</taxon>
    </lineage>
</organism>
<comment type="subcellular location">
    <subcellularLocation>
        <location evidence="1">Membrane</location>
        <topology evidence="1">Multi-pass membrane protein</topology>
    </subcellularLocation>
</comment>
<feature type="transmembrane region" description="Helical" evidence="5">
    <location>
        <begin position="84"/>
        <end position="106"/>
    </location>
</feature>
<reference evidence="8" key="2">
    <citation type="submission" date="2015-01" db="EMBL/GenBank/DDBJ databases">
        <title>Evolutionary Origins and Diversification of the Mycorrhizal Mutualists.</title>
        <authorList>
            <consortium name="DOE Joint Genome Institute"/>
            <consortium name="Mycorrhizal Genomics Consortium"/>
            <person name="Kohler A."/>
            <person name="Kuo A."/>
            <person name="Nagy L.G."/>
            <person name="Floudas D."/>
            <person name="Copeland A."/>
            <person name="Barry K.W."/>
            <person name="Cichocki N."/>
            <person name="Veneault-Fourrey C."/>
            <person name="LaButti K."/>
            <person name="Lindquist E.A."/>
            <person name="Lipzen A."/>
            <person name="Lundell T."/>
            <person name="Morin E."/>
            <person name="Murat C."/>
            <person name="Riley R."/>
            <person name="Ohm R."/>
            <person name="Sun H."/>
            <person name="Tunlid A."/>
            <person name="Henrissat B."/>
            <person name="Grigoriev I.V."/>
            <person name="Hibbett D.S."/>
            <person name="Martin F."/>
        </authorList>
    </citation>
    <scope>NUCLEOTIDE SEQUENCE [LARGE SCALE GENOMIC DNA]</scope>
    <source>
        <strain evidence="8">h7</strain>
    </source>
</reference>
<reference evidence="7 8" key="1">
    <citation type="submission" date="2014-04" db="EMBL/GenBank/DDBJ databases">
        <authorList>
            <consortium name="DOE Joint Genome Institute"/>
            <person name="Kuo A."/>
            <person name="Gay G."/>
            <person name="Dore J."/>
            <person name="Kohler A."/>
            <person name="Nagy L.G."/>
            <person name="Floudas D."/>
            <person name="Copeland A."/>
            <person name="Barry K.W."/>
            <person name="Cichocki N."/>
            <person name="Veneault-Fourrey C."/>
            <person name="LaButti K."/>
            <person name="Lindquist E.A."/>
            <person name="Lipzen A."/>
            <person name="Lundell T."/>
            <person name="Morin E."/>
            <person name="Murat C."/>
            <person name="Sun H."/>
            <person name="Tunlid A."/>
            <person name="Henrissat B."/>
            <person name="Grigoriev I.V."/>
            <person name="Hibbett D.S."/>
            <person name="Martin F."/>
            <person name="Nordberg H.P."/>
            <person name="Cantor M.N."/>
            <person name="Hua S.X."/>
        </authorList>
    </citation>
    <scope>NUCLEOTIDE SEQUENCE [LARGE SCALE GENOMIC DNA]</scope>
    <source>
        <strain evidence="8">h7</strain>
    </source>
</reference>
<accession>A0A0C3CNG9</accession>
<evidence type="ECO:0000256" key="1">
    <source>
        <dbReference type="ARBA" id="ARBA00004141"/>
    </source>
</evidence>
<dbReference type="OrthoDB" id="1077582at2759"/>
<evidence type="ECO:0000313" key="7">
    <source>
        <dbReference type="EMBL" id="KIM45589.1"/>
    </source>
</evidence>
<dbReference type="GO" id="GO:0016020">
    <property type="term" value="C:membrane"/>
    <property type="evidence" value="ECO:0007669"/>
    <property type="project" value="UniProtKB-SubCell"/>
</dbReference>
<evidence type="ECO:0000256" key="4">
    <source>
        <dbReference type="ARBA" id="ARBA00023136"/>
    </source>
</evidence>
<keyword evidence="8" id="KW-1185">Reference proteome</keyword>
<protein>
    <recommendedName>
        <fullName evidence="6">Wax synthase domain-containing protein</fullName>
    </recommendedName>
</protein>
<feature type="domain" description="Wax synthase" evidence="6">
    <location>
        <begin position="23"/>
        <end position="78"/>
    </location>
</feature>
<evidence type="ECO:0000256" key="3">
    <source>
        <dbReference type="ARBA" id="ARBA00022989"/>
    </source>
</evidence>
<evidence type="ECO:0000256" key="5">
    <source>
        <dbReference type="SAM" id="Phobius"/>
    </source>
</evidence>
<sequence length="168" mass="19316">MSACYVIASIIAVATGLYEPRDWPHLFGSPLDAYTVRKCWGRVWHQMHRRTFTSNSNFLANVLHLPRGTVMTYFKLFTFSESKAIQFFVLQAVAITFEDALIAIASRLEYKESKGFKLIGFIWVFAWFAYSAPMYFNHQAQAQGTVEETNNFSLIRMLTSFCVAKLKN</sequence>
<dbReference type="EMBL" id="KN831772">
    <property type="protein sequence ID" value="KIM45589.1"/>
    <property type="molecule type" value="Genomic_DNA"/>
</dbReference>
<feature type="transmembrane region" description="Helical" evidence="5">
    <location>
        <begin position="118"/>
        <end position="136"/>
    </location>
</feature>
<keyword evidence="3 5" id="KW-1133">Transmembrane helix</keyword>
<proteinExistence type="predicted"/>
<keyword evidence="2 5" id="KW-0812">Transmembrane</keyword>
<evidence type="ECO:0000313" key="8">
    <source>
        <dbReference type="Proteomes" id="UP000053424"/>
    </source>
</evidence>
<dbReference type="STRING" id="686832.A0A0C3CNG9"/>
<dbReference type="Proteomes" id="UP000053424">
    <property type="component" value="Unassembled WGS sequence"/>
</dbReference>
<dbReference type="HOGENOM" id="CLU_032731_2_0_1"/>
<dbReference type="InterPro" id="IPR032805">
    <property type="entry name" value="Wax_synthase_dom"/>
</dbReference>
<evidence type="ECO:0000259" key="6">
    <source>
        <dbReference type="Pfam" id="PF13813"/>
    </source>
</evidence>
<keyword evidence="4 5" id="KW-0472">Membrane</keyword>
<dbReference type="Pfam" id="PF13813">
    <property type="entry name" value="MBOAT_2"/>
    <property type="match status" value="1"/>
</dbReference>
<gene>
    <name evidence="7" type="ORF">M413DRAFT_442253</name>
</gene>
<dbReference type="AlphaFoldDB" id="A0A0C3CNG9"/>
<evidence type="ECO:0000256" key="2">
    <source>
        <dbReference type="ARBA" id="ARBA00022692"/>
    </source>
</evidence>
<name>A0A0C3CNG9_HEBCY</name>